<gene>
    <name evidence="1" type="ORF">QLT01_02280</name>
</gene>
<keyword evidence="2" id="KW-1185">Reference proteome</keyword>
<protein>
    <submittedName>
        <fullName evidence="1">Uncharacterized protein</fullName>
    </submittedName>
</protein>
<dbReference type="RefSeq" id="WP_284726242.1">
    <property type="nucleotide sequence ID" value="NZ_JASCSA010000002.1"/>
</dbReference>
<comment type="caution">
    <text evidence="1">The sequence shown here is derived from an EMBL/GenBank/DDBJ whole genome shotgun (WGS) entry which is preliminary data.</text>
</comment>
<dbReference type="Proteomes" id="UP001229025">
    <property type="component" value="Unassembled WGS sequence"/>
</dbReference>
<evidence type="ECO:0000313" key="1">
    <source>
        <dbReference type="EMBL" id="MDI5883182.1"/>
    </source>
</evidence>
<dbReference type="EMBL" id="JASCSA010000002">
    <property type="protein sequence ID" value="MDI5883182.1"/>
    <property type="molecule type" value="Genomic_DNA"/>
</dbReference>
<sequence>MTIKTSEARQMLTSYRGWGCEQLKTETYRLAVAIEQRERVGGVIDLRMSMQHHLAVVALLECGKGQGESAQADARRTLSIDHHMSEAGRYERLSLGMTAKGDEVTACP</sequence>
<proteinExistence type="predicted"/>
<organism evidence="1 2">
    <name type="scientific">Cobetia amphilecti</name>
    <dbReference type="NCBI Taxonomy" id="1055104"/>
    <lineage>
        <taxon>Bacteria</taxon>
        <taxon>Pseudomonadati</taxon>
        <taxon>Pseudomonadota</taxon>
        <taxon>Gammaproteobacteria</taxon>
        <taxon>Oceanospirillales</taxon>
        <taxon>Halomonadaceae</taxon>
        <taxon>Cobetia</taxon>
    </lineage>
</organism>
<accession>A0ABT6UKE3</accession>
<evidence type="ECO:0000313" key="2">
    <source>
        <dbReference type="Proteomes" id="UP001229025"/>
    </source>
</evidence>
<name>A0ABT6UKE3_9GAMM</name>
<reference evidence="2" key="1">
    <citation type="submission" date="2023-07" db="EMBL/GenBank/DDBJ databases">
        <title>Genome-based characterization of strain KMM 296 and proposal for reclassification of Cobetia litoralis and Cobetia pacifica, and emended description of the species Cobetia amphilecti and Cobetia marina.</title>
        <authorList>
            <person name="Balabanova L."/>
            <person name="Nedashkovskaya O."/>
        </authorList>
    </citation>
    <scope>NUCLEOTIDE SEQUENCE [LARGE SCALE GENOMIC DNA]</scope>
    <source>
        <strain evidence="2">NRIC 0815</strain>
    </source>
</reference>